<gene>
    <name evidence="1" type="ORF">AEK19_MT1474</name>
</gene>
<keyword evidence="1" id="KW-0496">Mitochondrion</keyword>
<accession>A0A1Y0AYZ7</accession>
<name>A0A1Y0AYZ7_9LAMI</name>
<protein>
    <submittedName>
        <fullName evidence="1">Uncharacterized protein</fullName>
    </submittedName>
</protein>
<geneLocation type="mitochondrion" evidence="1"/>
<reference evidence="1" key="1">
    <citation type="submission" date="2017-03" db="EMBL/GenBank/DDBJ databases">
        <title>The mitochondrial genome of the carnivorous plant Utricularia reniformis (Lentibulariaceae): structure, comparative analysis and evolutionary landmarks.</title>
        <authorList>
            <person name="Silva S.R."/>
            <person name="Alvarenga D.O."/>
            <person name="Michael T.P."/>
            <person name="Miranda V.F.O."/>
            <person name="Varani A.M."/>
        </authorList>
    </citation>
    <scope>NUCLEOTIDE SEQUENCE</scope>
</reference>
<organism evidence="1">
    <name type="scientific">Utricularia reniformis</name>
    <dbReference type="NCBI Taxonomy" id="192314"/>
    <lineage>
        <taxon>Eukaryota</taxon>
        <taxon>Viridiplantae</taxon>
        <taxon>Streptophyta</taxon>
        <taxon>Embryophyta</taxon>
        <taxon>Tracheophyta</taxon>
        <taxon>Spermatophyta</taxon>
        <taxon>Magnoliopsida</taxon>
        <taxon>eudicotyledons</taxon>
        <taxon>Gunneridae</taxon>
        <taxon>Pentapetalae</taxon>
        <taxon>asterids</taxon>
        <taxon>lamiids</taxon>
        <taxon>Lamiales</taxon>
        <taxon>Lentibulariaceae</taxon>
        <taxon>Utricularia</taxon>
    </lineage>
</organism>
<dbReference type="AlphaFoldDB" id="A0A1Y0AYZ7"/>
<dbReference type="EMBL" id="KY774314">
    <property type="protein sequence ID" value="ART30383.1"/>
    <property type="molecule type" value="Genomic_DNA"/>
</dbReference>
<evidence type="ECO:0000313" key="1">
    <source>
        <dbReference type="EMBL" id="ART30383.1"/>
    </source>
</evidence>
<sequence>MPLGSNPWGTVDSLVGIYVPGSTGTWNKEFLGYGSVLIEAPTSVSVTGTRSIRVSDSIYYIWFGEADEYVESLVCN</sequence>
<proteinExistence type="predicted"/>